<dbReference type="AlphaFoldDB" id="A0A8T4IKM8"/>
<dbReference type="PANTHER" id="PTHR33392:SF6">
    <property type="entry name" value="POLYISOPRENYL-TEICHOIC ACID--PEPTIDOGLYCAN TEICHOIC ACID TRANSFERASE TAGU"/>
    <property type="match status" value="1"/>
</dbReference>
<evidence type="ECO:0000313" key="6">
    <source>
        <dbReference type="Proteomes" id="UP000675554"/>
    </source>
</evidence>
<organism evidence="5 6">
    <name type="scientific">Streptomyces daliensis</name>
    <dbReference type="NCBI Taxonomy" id="299421"/>
    <lineage>
        <taxon>Bacteria</taxon>
        <taxon>Bacillati</taxon>
        <taxon>Actinomycetota</taxon>
        <taxon>Actinomycetes</taxon>
        <taxon>Kitasatosporales</taxon>
        <taxon>Streptomycetaceae</taxon>
        <taxon>Streptomyces</taxon>
    </lineage>
</organism>
<dbReference type="InterPro" id="IPR004474">
    <property type="entry name" value="LytR_CpsA_psr"/>
</dbReference>
<keyword evidence="3" id="KW-0472">Membrane</keyword>
<feature type="region of interest" description="Disordered" evidence="2">
    <location>
        <begin position="118"/>
        <end position="170"/>
    </location>
</feature>
<protein>
    <submittedName>
        <fullName evidence="5">LCP family protein</fullName>
    </submittedName>
</protein>
<keyword evidence="3" id="KW-1133">Transmembrane helix</keyword>
<feature type="region of interest" description="Disordered" evidence="2">
    <location>
        <begin position="405"/>
        <end position="473"/>
    </location>
</feature>
<feature type="compositionally biased region" description="Basic and acidic residues" evidence="2">
    <location>
        <begin position="119"/>
        <end position="130"/>
    </location>
</feature>
<dbReference type="PANTHER" id="PTHR33392">
    <property type="entry name" value="POLYISOPRENYL-TEICHOIC ACID--PEPTIDOGLYCAN TEICHOIC ACID TRANSFERASE TAGU"/>
    <property type="match status" value="1"/>
</dbReference>
<dbReference type="Proteomes" id="UP000675554">
    <property type="component" value="Unassembled WGS sequence"/>
</dbReference>
<reference evidence="5" key="1">
    <citation type="submission" date="2021-04" db="EMBL/GenBank/DDBJ databases">
        <title>Sequencing of actinobacteria type strains.</title>
        <authorList>
            <person name="Nguyen G.-S."/>
            <person name="Wentzel A."/>
        </authorList>
    </citation>
    <scope>NUCLEOTIDE SEQUENCE</scope>
    <source>
        <strain evidence="5">DSM 42095</strain>
    </source>
</reference>
<dbReference type="EMBL" id="JAGSMN010000055">
    <property type="protein sequence ID" value="MBR7671970.1"/>
    <property type="molecule type" value="Genomic_DNA"/>
</dbReference>
<keyword evidence="6" id="KW-1185">Reference proteome</keyword>
<comment type="similarity">
    <text evidence="1">Belongs to the LytR/CpsA/Psr (LCP) family.</text>
</comment>
<evidence type="ECO:0000256" key="1">
    <source>
        <dbReference type="ARBA" id="ARBA00006068"/>
    </source>
</evidence>
<proteinExistence type="inferred from homology"/>
<dbReference type="NCBIfam" id="TIGR00350">
    <property type="entry name" value="lytR_cpsA_psr"/>
    <property type="match status" value="1"/>
</dbReference>
<evidence type="ECO:0000256" key="2">
    <source>
        <dbReference type="SAM" id="MobiDB-lite"/>
    </source>
</evidence>
<dbReference type="InterPro" id="IPR050922">
    <property type="entry name" value="LytR/CpsA/Psr_CW_biosynth"/>
</dbReference>
<comment type="caution">
    <text evidence="5">The sequence shown here is derived from an EMBL/GenBank/DDBJ whole genome shotgun (WGS) entry which is preliminary data.</text>
</comment>
<dbReference type="Gene3D" id="3.40.630.190">
    <property type="entry name" value="LCP protein"/>
    <property type="match status" value="1"/>
</dbReference>
<feature type="region of interest" description="Disordered" evidence="2">
    <location>
        <begin position="1"/>
        <end position="76"/>
    </location>
</feature>
<evidence type="ECO:0000256" key="3">
    <source>
        <dbReference type="SAM" id="Phobius"/>
    </source>
</evidence>
<feature type="compositionally biased region" description="Low complexity" evidence="2">
    <location>
        <begin position="20"/>
        <end position="69"/>
    </location>
</feature>
<accession>A0A8T4IKM8</accession>
<gene>
    <name evidence="5" type="ORF">KDA82_02730</name>
</gene>
<dbReference type="Pfam" id="PF03816">
    <property type="entry name" value="LytR_cpsA_psr"/>
    <property type="match status" value="1"/>
</dbReference>
<evidence type="ECO:0000313" key="5">
    <source>
        <dbReference type="EMBL" id="MBR7671970.1"/>
    </source>
</evidence>
<feature type="compositionally biased region" description="Polar residues" evidence="2">
    <location>
        <begin position="435"/>
        <end position="451"/>
    </location>
</feature>
<feature type="compositionally biased region" description="Basic and acidic residues" evidence="2">
    <location>
        <begin position="405"/>
        <end position="434"/>
    </location>
</feature>
<keyword evidence="3" id="KW-0812">Transmembrane</keyword>
<feature type="transmembrane region" description="Helical" evidence="3">
    <location>
        <begin position="81"/>
        <end position="104"/>
    </location>
</feature>
<sequence>MYARRTRRRPSRDDADVTDDPGTPGTGATSGTAPATAETADARGSSGTPGSAAPGATTPGSATPGAAGPHSRPRARKRRRWLRVLALTASVAVLAAAGVGYSLYKKLDGNIRTDVSTENELRRHEADRPVKPAPSEDSEEAPAEVQNILLLGSDSRSGSNGKYGRDGGGQRSDTAILLHIAADRSSATGVSIPRDLMTDIPACEKRGGGRTEARFAQFNSAFQTGGAACTIRTVEKMTGIRIDHHLIVDFSGFKKLVDAVEGVEVCLPEAVKDTDAKLDLPAGRQTLFGEDALGYVRARHALGNGSDTQRMDRQQQFLGSLVKKMRSNGVLLNPAKLYPVLDSATSALTADSGLDSLTELYELVRSVRNIPEGDVRFLTVPRQSYELDINRDELVQPEADRLFEQLRQDRPVRVKGDGDGGGDKADIADAKPGEQSENGNEKASPSESGSGHMSDASGEPSDDDAPTYRGTTAARDICAADTAGNGVN</sequence>
<evidence type="ECO:0000259" key="4">
    <source>
        <dbReference type="Pfam" id="PF03816"/>
    </source>
</evidence>
<name>A0A8T4IKM8_9ACTN</name>
<feature type="compositionally biased region" description="Basic residues" evidence="2">
    <location>
        <begin position="1"/>
        <end position="10"/>
    </location>
</feature>
<feature type="domain" description="Cell envelope-related transcriptional attenuator" evidence="4">
    <location>
        <begin position="171"/>
        <end position="326"/>
    </location>
</feature>